<dbReference type="OrthoDB" id="5135333at2759"/>
<protein>
    <recommendedName>
        <fullName evidence="1">Heterokaryon incompatibility domain-containing protein</fullName>
    </recommendedName>
</protein>
<dbReference type="EMBL" id="LFJN01000001">
    <property type="protein sequence ID" value="KPI45708.1"/>
    <property type="molecule type" value="Genomic_DNA"/>
</dbReference>
<dbReference type="Proteomes" id="UP000038010">
    <property type="component" value="Unassembled WGS sequence"/>
</dbReference>
<comment type="caution">
    <text evidence="2">The sequence shown here is derived from an EMBL/GenBank/DDBJ whole genome shotgun (WGS) entry which is preliminary data.</text>
</comment>
<name>A0A0N0NS08_9EURO</name>
<reference evidence="2 3" key="1">
    <citation type="submission" date="2015-06" db="EMBL/GenBank/DDBJ databases">
        <title>Draft genome of the ant-associated black yeast Phialophora attae CBS 131958.</title>
        <authorList>
            <person name="Moreno L.F."/>
            <person name="Stielow B.J."/>
            <person name="de Hoog S."/>
            <person name="Vicente V.A."/>
            <person name="Weiss V.A."/>
            <person name="de Vries M."/>
            <person name="Cruz L.M."/>
            <person name="Souza E.M."/>
        </authorList>
    </citation>
    <scope>NUCLEOTIDE SEQUENCE [LARGE SCALE GENOMIC DNA]</scope>
    <source>
        <strain evidence="2 3">CBS 131958</strain>
    </source>
</reference>
<gene>
    <name evidence="2" type="ORF">AB675_546</name>
</gene>
<keyword evidence="3" id="KW-1185">Reference proteome</keyword>
<dbReference type="PANTHER" id="PTHR33112:SF1">
    <property type="entry name" value="HETEROKARYON INCOMPATIBILITY DOMAIN-CONTAINING PROTEIN"/>
    <property type="match status" value="1"/>
</dbReference>
<feature type="domain" description="Heterokaryon incompatibility" evidence="1">
    <location>
        <begin position="191"/>
        <end position="331"/>
    </location>
</feature>
<dbReference type="VEuPathDB" id="FungiDB:AB675_546"/>
<organism evidence="2 3">
    <name type="scientific">Cyphellophora attinorum</name>
    <dbReference type="NCBI Taxonomy" id="1664694"/>
    <lineage>
        <taxon>Eukaryota</taxon>
        <taxon>Fungi</taxon>
        <taxon>Dikarya</taxon>
        <taxon>Ascomycota</taxon>
        <taxon>Pezizomycotina</taxon>
        <taxon>Eurotiomycetes</taxon>
        <taxon>Chaetothyriomycetidae</taxon>
        <taxon>Chaetothyriales</taxon>
        <taxon>Cyphellophoraceae</taxon>
        <taxon>Cyphellophora</taxon>
    </lineage>
</organism>
<evidence type="ECO:0000313" key="3">
    <source>
        <dbReference type="Proteomes" id="UP000038010"/>
    </source>
</evidence>
<dbReference type="AlphaFoldDB" id="A0A0N0NS08"/>
<dbReference type="STRING" id="1664694.A0A0N0NS08"/>
<accession>A0A0N0NS08</accession>
<evidence type="ECO:0000259" key="1">
    <source>
        <dbReference type="Pfam" id="PF06985"/>
    </source>
</evidence>
<dbReference type="GeneID" id="28737551"/>
<dbReference type="InterPro" id="IPR010730">
    <property type="entry name" value="HET"/>
</dbReference>
<proteinExistence type="predicted"/>
<evidence type="ECO:0000313" key="2">
    <source>
        <dbReference type="EMBL" id="KPI45708.1"/>
    </source>
</evidence>
<dbReference type="PANTHER" id="PTHR33112">
    <property type="entry name" value="DOMAIN PROTEIN, PUTATIVE-RELATED"/>
    <property type="match status" value="1"/>
</dbReference>
<sequence length="675" mass="76139">MNLDHIFEHPEELSTDGTPIADVPGFQTPEDAACGLCRLFTALQFESQADGVVRSGWFSSGAHLRAFTCLTKRGLSPTRARLSQNPNIVLSIWPGSGAEDYSWDGIFRTLLSNSVVTRRKLREPDTYSPWTFTARLIKPKVDYDLLREWIHLCRSHHTFNCEFNTAQRVSGLKVIDCDARKIVRLPHGRDYVALSYVWGQTVGSKPEHNHQSNAAGTANALPALVEDAISVVKNLGLNYLWVDKYCIDQSNPDELAHVVAQMDKVYEQATFTIAAASSESADQGLPGVSNIAREVQPAALVGDNVYISSLPELSTALESCKWMTRGWTYQEFILSRRCLVFTKLQVYFVCREGSRCEAVQGTLSAVPGTAEDKTIISTQFLGNNADVSPGWNAVVGQYTARALTYEQDSLNACRGVLARSTYRTYWGVPIIQELRSDAVQMAVDVETGLALGLCWRGPNDWSPSYDRGHAHWLEPKWTLFDKVSPWFGRRVGFPSWSWAGWSGTAVFPLLARSLDWRLIDGDKPAFWLEGQDDGKPQTSFEIAFHDTQHSKIMPETSPYLWLNATVVRCRIGCKPPGFEILHPDPDITRKFEINWAAVEICKGLWQDPAFQERLKAEIWDGILLFTIQYEIQDYQRHCIMLIDQKDDHYERIGIAWLKAIDLPDLPTSRKWIRLG</sequence>
<dbReference type="Pfam" id="PF06985">
    <property type="entry name" value="HET"/>
    <property type="match status" value="1"/>
</dbReference>
<dbReference type="RefSeq" id="XP_018005671.1">
    <property type="nucleotide sequence ID" value="XM_018145682.1"/>
</dbReference>